<dbReference type="Proteomes" id="UP000230796">
    <property type="component" value="Unassembled WGS sequence"/>
</dbReference>
<dbReference type="Pfam" id="PF14257">
    <property type="entry name" value="DUF4349"/>
    <property type="match status" value="1"/>
</dbReference>
<feature type="transmembrane region" description="Helical" evidence="1">
    <location>
        <begin position="323"/>
        <end position="342"/>
    </location>
</feature>
<evidence type="ECO:0000313" key="3">
    <source>
        <dbReference type="EMBL" id="PIR99247.1"/>
    </source>
</evidence>
<organism evidence="3 4">
    <name type="scientific">Candidatus Collierbacteria bacterium CG10_big_fil_rev_8_21_14_0_10_44_9</name>
    <dbReference type="NCBI Taxonomy" id="1974535"/>
    <lineage>
        <taxon>Bacteria</taxon>
        <taxon>Candidatus Collieribacteriota</taxon>
    </lineage>
</organism>
<reference evidence="4" key="1">
    <citation type="submission" date="2017-09" db="EMBL/GenBank/DDBJ databases">
        <title>Depth-based differentiation of microbial function through sediment-hosted aquifers and enrichment of novel symbionts in the deep terrestrial subsurface.</title>
        <authorList>
            <person name="Probst A.J."/>
            <person name="Ladd B."/>
            <person name="Jarett J.K."/>
            <person name="Geller-Mcgrath D.E."/>
            <person name="Sieber C.M.K."/>
            <person name="Emerson J.B."/>
            <person name="Anantharaman K."/>
            <person name="Thomas B.C."/>
            <person name="Malmstrom R."/>
            <person name="Stieglmeier M."/>
            <person name="Klingl A."/>
            <person name="Woyke T."/>
            <person name="Ryan C.M."/>
            <person name="Banfield J.F."/>
        </authorList>
    </citation>
    <scope>NUCLEOTIDE SEQUENCE [LARGE SCALE GENOMIC DNA]</scope>
</reference>
<dbReference type="AlphaFoldDB" id="A0A2H0VJH0"/>
<gene>
    <name evidence="3" type="ORF">COT87_00465</name>
</gene>
<evidence type="ECO:0000313" key="4">
    <source>
        <dbReference type="Proteomes" id="UP000230796"/>
    </source>
</evidence>
<keyword evidence="1" id="KW-0472">Membrane</keyword>
<keyword evidence="1" id="KW-1133">Transmembrane helix</keyword>
<keyword evidence="1" id="KW-0812">Transmembrane</keyword>
<feature type="transmembrane region" description="Helical" evidence="1">
    <location>
        <begin position="16"/>
        <end position="36"/>
    </location>
</feature>
<evidence type="ECO:0000259" key="2">
    <source>
        <dbReference type="Pfam" id="PF14257"/>
    </source>
</evidence>
<protein>
    <recommendedName>
        <fullName evidence="2">DUF4349 domain-containing protein</fullName>
    </recommendedName>
</protein>
<sequence>MAQNERRIVKISRRKVKLVIATIVIALIAWVGISLFPRFLSSRTGVYSNPSGTGTMDINIGNPESAGKSITSIKMPSFRNNEQVSINDTREFLKTNYSATIKTRDVQNVVSSAKNIVKGNDGRIDNLSSSEKSGYLTFVVPKSKFETFREEIEGLTHKKLFSETSSSQNLLNEKISIEEQTSYINTTLESLKQQKESLLSSHTQTVSSINRELALVRAELKTLRTTISETEDQSTLDSLRSQESSLVARESRVKQNLTTENSSYSSLNTNLDNQIKNQNTSLANVEKQDVKFTQNIETVSGNINVNWISIWQMIKAFSPIHPSIIITVLVLIVWSVLSRLGYVPKFILE</sequence>
<name>A0A2H0VJH0_9BACT</name>
<dbReference type="EMBL" id="PFAF01000005">
    <property type="protein sequence ID" value="PIR99247.1"/>
    <property type="molecule type" value="Genomic_DNA"/>
</dbReference>
<dbReference type="InterPro" id="IPR025645">
    <property type="entry name" value="DUF4349"/>
</dbReference>
<evidence type="ECO:0000256" key="1">
    <source>
        <dbReference type="SAM" id="Phobius"/>
    </source>
</evidence>
<accession>A0A2H0VJH0</accession>
<proteinExistence type="predicted"/>
<comment type="caution">
    <text evidence="3">The sequence shown here is derived from an EMBL/GenBank/DDBJ whole genome shotgun (WGS) entry which is preliminary data.</text>
</comment>
<feature type="domain" description="DUF4349" evidence="2">
    <location>
        <begin position="95"/>
        <end position="240"/>
    </location>
</feature>